<sequence>MRFPSRLRQIPMSSSLRYALAQPDLRSLSMVSRRSHVPMRSAIKAAMSSMFSPSASSPRQERLYVNTTPGNPTEVHRIGWSPAPLSVAVVINDAVTLGNMRGWRRKYAERKRPAESSRQATAPPFAFRSGFQTPPRYQGAQPGQKRKVDVFDAYGLGNRKDLSPTQHRPFRSSLESAKQEYMKAYMEEVNAGKSWREQSNGTGKKRQTAKQDVSDRMDGVEHTGLPALECPCRHCMDWRATTWEDTYLPPQPQQGSQPNVAIAQLSSASTPTVAAGHSARGVKRSAEDPDLTMPADQGKKPKLASPKKALQMQTSTPSRRNAGYRSGSSRVSAGAFQGVGGSRWAPQGSASSAAAATPRPSTPQVAAMTSTSAFGSSTGKQAESSPPSIAASSAMQNVQMSVEVEPLIVPAQSVPTQSAPAQSAPAQSARTPPRSAAPSPEMRNVQVPIMNEPPSVAIQSPPLTPPQALEELAMAFQTKASIASDSIGPSATCSPKTTFGVAQPELQTHQATPSAGDDGQAVSSTQVGAGGHFDVEDDTLEMLAARVSATQLSDVGDVTPEVILGSQPATGSSSPQAGSADLPDVVSAVAEEPSAAEPATTKAKQSTFWPLKKSRFFAQQLLSNSEIFDRCPTEIQDLISHNVQQVHEQRVNYDDPNERPVQELPVSSIEAGVEAGGLWNIDYPLQSLLDDRGDRTTQTAFLTMLESLVEQRGEQFVLPFARALLHRGVKPLDLIDNARWHVIDDLFGGKKWMIDNKKLDEAHWSSSREGIQAVDGLSQNERSLVNEVVTQFQRIGRISDVQKVLYAFFNAAILWSEEGFAAAIFQKEILRKSGYCPEDENIEFQNLWNGYTDCITEFFEREYADGSSDFPDQASKERADDLIRAFEGIFHYRYPRSFRNGNSVEACYPIDLSDPEDDVPDYEDRDAWENVEEDEDVDDGDDEDDDKDDDEDVVDHQRQKRSLQRIADQRAHTASSRQTVSSAMAPSTGISGARTAPAIPGLNMSGPEGADLSDILSRTKI</sequence>
<feature type="compositionally biased region" description="Polar residues" evidence="1">
    <location>
        <begin position="367"/>
        <end position="381"/>
    </location>
</feature>
<reference evidence="2 3" key="1">
    <citation type="submission" date="2023-08" db="EMBL/GenBank/DDBJ databases">
        <title>Black Yeasts Isolated from many extreme environments.</title>
        <authorList>
            <person name="Coleine C."/>
            <person name="Stajich J.E."/>
            <person name="Selbmann L."/>
        </authorList>
    </citation>
    <scope>NUCLEOTIDE SEQUENCE [LARGE SCALE GENOMIC DNA]</scope>
    <source>
        <strain evidence="2 3">CCFEE 5885</strain>
    </source>
</reference>
<feature type="region of interest" description="Disordered" evidence="1">
    <location>
        <begin position="265"/>
        <end position="394"/>
    </location>
</feature>
<organism evidence="2 3">
    <name type="scientific">Lithohypha guttulata</name>
    <dbReference type="NCBI Taxonomy" id="1690604"/>
    <lineage>
        <taxon>Eukaryota</taxon>
        <taxon>Fungi</taxon>
        <taxon>Dikarya</taxon>
        <taxon>Ascomycota</taxon>
        <taxon>Pezizomycotina</taxon>
        <taxon>Eurotiomycetes</taxon>
        <taxon>Chaetothyriomycetidae</taxon>
        <taxon>Chaetothyriales</taxon>
        <taxon>Trichomeriaceae</taxon>
        <taxon>Lithohypha</taxon>
    </lineage>
</organism>
<feature type="compositionally biased region" description="Polar residues" evidence="1">
    <location>
        <begin position="567"/>
        <end position="577"/>
    </location>
</feature>
<feature type="region of interest" description="Disordered" evidence="1">
    <location>
        <begin position="909"/>
        <end position="1021"/>
    </location>
</feature>
<feature type="compositionally biased region" description="Low complexity" evidence="1">
    <location>
        <begin position="382"/>
        <end position="394"/>
    </location>
</feature>
<feature type="region of interest" description="Disordered" evidence="1">
    <location>
        <begin position="193"/>
        <end position="217"/>
    </location>
</feature>
<name>A0ABR0KBT7_9EURO</name>
<proteinExistence type="predicted"/>
<dbReference type="Proteomes" id="UP001345013">
    <property type="component" value="Unassembled WGS sequence"/>
</dbReference>
<feature type="region of interest" description="Disordered" evidence="1">
    <location>
        <begin position="414"/>
        <end position="440"/>
    </location>
</feature>
<feature type="region of interest" description="Disordered" evidence="1">
    <location>
        <begin position="563"/>
        <end position="604"/>
    </location>
</feature>
<feature type="compositionally biased region" description="Acidic residues" evidence="1">
    <location>
        <begin position="913"/>
        <end position="953"/>
    </location>
</feature>
<gene>
    <name evidence="2" type="ORF">LTR24_004580</name>
</gene>
<evidence type="ECO:0000313" key="3">
    <source>
        <dbReference type="Proteomes" id="UP001345013"/>
    </source>
</evidence>
<protein>
    <submittedName>
        <fullName evidence="2">Uncharacterized protein</fullName>
    </submittedName>
</protein>
<feature type="region of interest" description="Disordered" evidence="1">
    <location>
        <begin position="108"/>
        <end position="145"/>
    </location>
</feature>
<evidence type="ECO:0000256" key="1">
    <source>
        <dbReference type="SAM" id="MobiDB-lite"/>
    </source>
</evidence>
<comment type="caution">
    <text evidence="2">The sequence shown here is derived from an EMBL/GenBank/DDBJ whole genome shotgun (WGS) entry which is preliminary data.</text>
</comment>
<keyword evidence="3" id="KW-1185">Reference proteome</keyword>
<dbReference type="EMBL" id="JAVRRG010000048">
    <property type="protein sequence ID" value="KAK5093051.1"/>
    <property type="molecule type" value="Genomic_DNA"/>
</dbReference>
<feature type="compositionally biased region" description="Low complexity" evidence="1">
    <location>
        <begin position="345"/>
        <end position="364"/>
    </location>
</feature>
<accession>A0ABR0KBT7</accession>
<feature type="compositionally biased region" description="Polar residues" evidence="1">
    <location>
        <begin position="972"/>
        <end position="990"/>
    </location>
</feature>
<evidence type="ECO:0000313" key="2">
    <source>
        <dbReference type="EMBL" id="KAK5093051.1"/>
    </source>
</evidence>
<feature type="compositionally biased region" description="Low complexity" evidence="1">
    <location>
        <begin position="585"/>
        <end position="604"/>
    </location>
</feature>